<feature type="transmembrane region" description="Helical" evidence="8">
    <location>
        <begin position="302"/>
        <end position="317"/>
    </location>
</feature>
<keyword evidence="5 8" id="KW-1133">Transmembrane helix</keyword>
<feature type="transmembrane region" description="Helical" evidence="8">
    <location>
        <begin position="7"/>
        <end position="23"/>
    </location>
</feature>
<evidence type="ECO:0000313" key="9">
    <source>
        <dbReference type="EMBL" id="MBC8575315.1"/>
    </source>
</evidence>
<gene>
    <name evidence="9" type="ORF">H8717_02665</name>
</gene>
<keyword evidence="7" id="KW-0808">Transferase</keyword>
<keyword evidence="3 7" id="KW-1003">Cell membrane</keyword>
<feature type="transmembrane region" description="Helical" evidence="8">
    <location>
        <begin position="218"/>
        <end position="239"/>
    </location>
</feature>
<feature type="transmembrane region" description="Helical" evidence="8">
    <location>
        <begin position="353"/>
        <end position="371"/>
    </location>
</feature>
<comment type="similarity">
    <text evidence="2 7">Belongs to the membrane-bound acyltransferase family.</text>
</comment>
<evidence type="ECO:0000256" key="3">
    <source>
        <dbReference type="ARBA" id="ARBA00022475"/>
    </source>
</evidence>
<evidence type="ECO:0000256" key="8">
    <source>
        <dbReference type="SAM" id="Phobius"/>
    </source>
</evidence>
<name>A0ABR7NFX3_9FIRM</name>
<comment type="subcellular location">
    <subcellularLocation>
        <location evidence="1">Cell membrane</location>
        <topology evidence="1">Multi-pass membrane protein</topology>
    </subcellularLocation>
</comment>
<evidence type="ECO:0000256" key="2">
    <source>
        <dbReference type="ARBA" id="ARBA00010323"/>
    </source>
</evidence>
<evidence type="ECO:0000256" key="1">
    <source>
        <dbReference type="ARBA" id="ARBA00004651"/>
    </source>
</evidence>
<accession>A0ABR7NFX3</accession>
<proteinExistence type="inferred from homology"/>
<keyword evidence="10" id="KW-1185">Reference proteome</keyword>
<organism evidence="9 10">
    <name type="scientific">Yanshouia hominis</name>
    <dbReference type="NCBI Taxonomy" id="2763673"/>
    <lineage>
        <taxon>Bacteria</taxon>
        <taxon>Bacillati</taxon>
        <taxon>Bacillota</taxon>
        <taxon>Clostridia</taxon>
        <taxon>Eubacteriales</taxon>
        <taxon>Oscillospiraceae</taxon>
        <taxon>Yanshouia</taxon>
    </lineage>
</organism>
<keyword evidence="6 7" id="KW-0472">Membrane</keyword>
<comment type="caution">
    <text evidence="9">The sequence shown here is derived from an EMBL/GenBank/DDBJ whole genome shotgun (WGS) entry which is preliminary data.</text>
</comment>
<evidence type="ECO:0000313" key="10">
    <source>
        <dbReference type="Proteomes" id="UP000658131"/>
    </source>
</evidence>
<feature type="transmembrane region" description="Helical" evidence="8">
    <location>
        <begin position="75"/>
        <end position="96"/>
    </location>
</feature>
<dbReference type="InterPro" id="IPR024194">
    <property type="entry name" value="Ac/AlaTfrase_AlgI/DltB"/>
</dbReference>
<dbReference type="PIRSF" id="PIRSF500217">
    <property type="entry name" value="AlgI"/>
    <property type="match status" value="1"/>
</dbReference>
<dbReference type="EMBL" id="JACRTB010000003">
    <property type="protein sequence ID" value="MBC8575315.1"/>
    <property type="molecule type" value="Genomic_DNA"/>
</dbReference>
<feature type="transmembrane region" description="Helical" evidence="8">
    <location>
        <begin position="43"/>
        <end position="63"/>
    </location>
</feature>
<dbReference type="PANTHER" id="PTHR13285:SF18">
    <property type="entry name" value="PROTEIN-CYSTEINE N-PALMITOYLTRANSFERASE RASP"/>
    <property type="match status" value="1"/>
</dbReference>
<evidence type="ECO:0000256" key="6">
    <source>
        <dbReference type="ARBA" id="ARBA00023136"/>
    </source>
</evidence>
<feature type="transmembrane region" description="Helical" evidence="8">
    <location>
        <begin position="116"/>
        <end position="134"/>
    </location>
</feature>
<evidence type="ECO:0000256" key="4">
    <source>
        <dbReference type="ARBA" id="ARBA00022692"/>
    </source>
</evidence>
<feature type="transmembrane region" description="Helical" evidence="8">
    <location>
        <begin position="442"/>
        <end position="460"/>
    </location>
</feature>
<keyword evidence="4 8" id="KW-0812">Transmembrane</keyword>
<protein>
    <submittedName>
        <fullName evidence="9">MBOAT family protein</fullName>
    </submittedName>
</protein>
<dbReference type="PANTHER" id="PTHR13285">
    <property type="entry name" value="ACYLTRANSFERASE"/>
    <property type="match status" value="1"/>
</dbReference>
<sequence length="468" mass="52949">MIFADLIFLYLFLPANLLLYYLSGSRGWRNGILVVFSLLFYAWGEPVYLLLLLFSVGLNYLYGRVIELLRGTPQAGLALAVILFIDLGLLGVFKYSGLAVETVNSLLGLSIPVPGLSLPIGISFYTFQIISYIIDVYRGECPAQRSFSKFLLFVSLYHQLVAGPIVRYTEIAERIDSRTESWNGIARGFDRFFIGLLKKVAIANTAGKLAAPYLDGPAGSLTVLGGWFGALLFSLQIYYDFSGYSDMAIGLGEMFGFSHPENFDYPYASRSATEFWRRWHMTLGRFFRDYLYIPLGGNRRRMVLNLMLTWFATGLWHGASWNFVLWGLYYGVLILLERLFLGKLLERLPRLISHCYLLLAVLFGWILFYFTSLDRAAAYMGRMLGFGGAPLCDLPTLVDLANNCFWLLLAILFCMPVARWFGNQIRNLPEAGQTAVLRVRPALNLLLLALCTALLAGQSYNPFLYFRF</sequence>
<dbReference type="PIRSF" id="PIRSF016636">
    <property type="entry name" value="AlgI_DltB"/>
    <property type="match status" value="1"/>
</dbReference>
<dbReference type="Proteomes" id="UP000658131">
    <property type="component" value="Unassembled WGS sequence"/>
</dbReference>
<reference evidence="9 10" key="1">
    <citation type="submission" date="2020-08" db="EMBL/GenBank/DDBJ databases">
        <title>Genome public.</title>
        <authorList>
            <person name="Liu C."/>
            <person name="Sun Q."/>
        </authorList>
    </citation>
    <scope>NUCLEOTIDE SEQUENCE [LARGE SCALE GENOMIC DNA]</scope>
    <source>
        <strain evidence="9 10">BX1</strain>
    </source>
</reference>
<dbReference type="InterPro" id="IPR028362">
    <property type="entry name" value="AlgI"/>
</dbReference>
<feature type="transmembrane region" description="Helical" evidence="8">
    <location>
        <begin position="323"/>
        <end position="341"/>
    </location>
</feature>
<feature type="transmembrane region" description="Helical" evidence="8">
    <location>
        <begin position="400"/>
        <end position="421"/>
    </location>
</feature>
<evidence type="ECO:0000256" key="7">
    <source>
        <dbReference type="PIRNR" id="PIRNR016636"/>
    </source>
</evidence>
<dbReference type="InterPro" id="IPR051085">
    <property type="entry name" value="MB_O-acyltransferase"/>
</dbReference>
<dbReference type="InterPro" id="IPR004299">
    <property type="entry name" value="MBOAT_fam"/>
</dbReference>
<evidence type="ECO:0000256" key="5">
    <source>
        <dbReference type="ARBA" id="ARBA00022989"/>
    </source>
</evidence>
<dbReference type="Pfam" id="PF03062">
    <property type="entry name" value="MBOAT"/>
    <property type="match status" value="1"/>
</dbReference>
<keyword evidence="7" id="KW-0012">Acyltransferase</keyword>